<proteinExistence type="predicted"/>
<evidence type="ECO:0000259" key="2">
    <source>
        <dbReference type="SMART" id="SM00287"/>
    </source>
</evidence>
<feature type="signal peptide" evidence="1">
    <location>
        <begin position="1"/>
        <end position="20"/>
    </location>
</feature>
<gene>
    <name evidence="3" type="ORF">XINFAN_02110</name>
</gene>
<dbReference type="Pfam" id="PF06347">
    <property type="entry name" value="SH3_4"/>
    <property type="match status" value="2"/>
</dbReference>
<dbReference type="InterPro" id="IPR010466">
    <property type="entry name" value="DUF1058"/>
</dbReference>
<evidence type="ECO:0000313" key="4">
    <source>
        <dbReference type="Proteomes" id="UP000277498"/>
    </source>
</evidence>
<organism evidence="3 4">
    <name type="scientific">Pseudogemmobacter humi</name>
    <dbReference type="NCBI Taxonomy" id="2483812"/>
    <lineage>
        <taxon>Bacteria</taxon>
        <taxon>Pseudomonadati</taxon>
        <taxon>Pseudomonadota</taxon>
        <taxon>Alphaproteobacteria</taxon>
        <taxon>Rhodobacterales</taxon>
        <taxon>Paracoccaceae</taxon>
        <taxon>Pseudogemmobacter</taxon>
    </lineage>
</organism>
<feature type="domain" description="SH3b" evidence="2">
    <location>
        <begin position="65"/>
        <end position="128"/>
    </location>
</feature>
<name>A0A3P5X210_9RHOB</name>
<evidence type="ECO:0000256" key="1">
    <source>
        <dbReference type="SAM" id="SignalP"/>
    </source>
</evidence>
<keyword evidence="1" id="KW-0732">Signal</keyword>
<dbReference type="EMBL" id="UXAW01000068">
    <property type="protein sequence ID" value="VDC28374.1"/>
    <property type="molecule type" value="Genomic_DNA"/>
</dbReference>
<dbReference type="SMART" id="SM00287">
    <property type="entry name" value="SH3b"/>
    <property type="match status" value="2"/>
</dbReference>
<dbReference type="InterPro" id="IPR003646">
    <property type="entry name" value="SH3-like_bac-type"/>
</dbReference>
<reference evidence="3 4" key="1">
    <citation type="submission" date="2018-11" db="EMBL/GenBank/DDBJ databases">
        <authorList>
            <person name="Criscuolo A."/>
        </authorList>
    </citation>
    <scope>NUCLEOTIDE SEQUENCE [LARGE SCALE GENOMIC DNA]</scope>
    <source>
        <strain evidence="3">ACIP111625</strain>
    </source>
</reference>
<sequence>MAARWGLIAAMLIGAGPGHAQDSAQDTEAAIETAVAGASADAPAAARKQKECSPDIGCVTNLPLPRYVSLKGEEGNARRGPGLTHRIDWVFTRPGMPLKVTAEYENWRRVEDQDGAGGWVHYALLSGVRSVLITTDMAEFRDAPRMDARVIAQAELGVVARVLECRPDWCRISVSGERGWVAKTALWGVGEAEVID</sequence>
<evidence type="ECO:0000313" key="3">
    <source>
        <dbReference type="EMBL" id="VDC28374.1"/>
    </source>
</evidence>
<feature type="domain" description="SH3b" evidence="2">
    <location>
        <begin position="129"/>
        <end position="190"/>
    </location>
</feature>
<dbReference type="Gene3D" id="2.30.30.40">
    <property type="entry name" value="SH3 Domains"/>
    <property type="match status" value="2"/>
</dbReference>
<feature type="chain" id="PRO_5018292014" evidence="1">
    <location>
        <begin position="21"/>
        <end position="196"/>
    </location>
</feature>
<accession>A0A3P5X210</accession>
<protein>
    <submittedName>
        <fullName evidence="3">Bacterial SH3 domain protein</fullName>
    </submittedName>
</protein>
<keyword evidence="4" id="KW-1185">Reference proteome</keyword>
<dbReference type="Proteomes" id="UP000277498">
    <property type="component" value="Unassembled WGS sequence"/>
</dbReference>
<dbReference type="AlphaFoldDB" id="A0A3P5X210"/>